<feature type="domain" description="D-isomer specific 2-hydroxyacid dehydrogenase catalytic" evidence="6">
    <location>
        <begin position="5"/>
        <end position="310"/>
    </location>
</feature>
<evidence type="ECO:0000313" key="8">
    <source>
        <dbReference type="EMBL" id="MFJ3047870.1"/>
    </source>
</evidence>
<dbReference type="CDD" id="cd12173">
    <property type="entry name" value="PGDH_4"/>
    <property type="match status" value="1"/>
</dbReference>
<dbReference type="Proteomes" id="UP001617427">
    <property type="component" value="Unassembled WGS sequence"/>
</dbReference>
<dbReference type="SUPFAM" id="SSF51735">
    <property type="entry name" value="NAD(P)-binding Rossmann-fold domains"/>
    <property type="match status" value="1"/>
</dbReference>
<dbReference type="InterPro" id="IPR029753">
    <property type="entry name" value="D-isomer_DH_CS"/>
</dbReference>
<evidence type="ECO:0000259" key="7">
    <source>
        <dbReference type="Pfam" id="PF02826"/>
    </source>
</evidence>
<evidence type="ECO:0000256" key="4">
    <source>
        <dbReference type="ARBA" id="ARBA00023027"/>
    </source>
</evidence>
<evidence type="ECO:0000256" key="5">
    <source>
        <dbReference type="RuleBase" id="RU003719"/>
    </source>
</evidence>
<keyword evidence="3 5" id="KW-0560">Oxidoreductase</keyword>
<dbReference type="Pfam" id="PF00389">
    <property type="entry name" value="2-Hacid_dh"/>
    <property type="match status" value="1"/>
</dbReference>
<keyword evidence="9" id="KW-1185">Reference proteome</keyword>
<dbReference type="PROSITE" id="PS00671">
    <property type="entry name" value="D_2_HYDROXYACID_DH_3"/>
    <property type="match status" value="1"/>
</dbReference>
<evidence type="ECO:0000313" key="9">
    <source>
        <dbReference type="Proteomes" id="UP001617427"/>
    </source>
</evidence>
<comment type="similarity">
    <text evidence="1 5">Belongs to the D-isomer specific 2-hydroxyacid dehydrogenase family.</text>
</comment>
<feature type="domain" description="D-isomer specific 2-hydroxyacid dehydrogenase NAD-binding" evidence="7">
    <location>
        <begin position="103"/>
        <end position="280"/>
    </location>
</feature>
<sequence length="326" mass="34077">MALCVIAQPIHPVGAELLRAAGIDVLQSTGAAAFAQELASADAAIVRDGVSAAQLDGAPRLLLVANHGTGTDKIDVAHAHSIGIAVSNTPLANVRAVAEHTLYLMLAAAHQAVAADAATRVGNWRFKYEGRMVSLYGKTLGIVGFGRIGELLCGMAGRGLGMRVLVWSPRADALHVRSFGAEVATSFEQLLVQSDVISLHRPLRPDTAHTIDASALSRMKRDAIVVNTSRGGLIDETALVDALRAGRIGGAGLDVFEQEPLSPASPLATLANVVLSPHIAGSSQEALQATATQCAGQVIAALSGQQPESLLDPSVWEWRNRVRRPV</sequence>
<dbReference type="InterPro" id="IPR006139">
    <property type="entry name" value="D-isomer_2_OHA_DH_cat_dom"/>
</dbReference>
<comment type="caution">
    <text evidence="8">The sequence shown here is derived from an EMBL/GenBank/DDBJ whole genome shotgun (WGS) entry which is preliminary data.</text>
</comment>
<gene>
    <name evidence="8" type="ORF">ACIPEN_18740</name>
</gene>
<dbReference type="Pfam" id="PF02826">
    <property type="entry name" value="2-Hacid_dh_C"/>
    <property type="match status" value="1"/>
</dbReference>
<dbReference type="InterPro" id="IPR036291">
    <property type="entry name" value="NAD(P)-bd_dom_sf"/>
</dbReference>
<reference evidence="8 9" key="1">
    <citation type="submission" date="2024-10" db="EMBL/GenBank/DDBJ databases">
        <title>The Natural Products Discovery Center: Release of the First 8490 Sequenced Strains for Exploring Actinobacteria Biosynthetic Diversity.</title>
        <authorList>
            <person name="Kalkreuter E."/>
            <person name="Kautsar S.A."/>
            <person name="Yang D."/>
            <person name="Bader C.D."/>
            <person name="Teijaro C.N."/>
            <person name="Fluegel L."/>
            <person name="Davis C.M."/>
            <person name="Simpson J.R."/>
            <person name="Lauterbach L."/>
            <person name="Steele A.D."/>
            <person name="Gui C."/>
            <person name="Meng S."/>
            <person name="Li G."/>
            <person name="Viehrig K."/>
            <person name="Ye F."/>
            <person name="Su P."/>
            <person name="Kiefer A.F."/>
            <person name="Nichols A."/>
            <person name="Cepeda A.J."/>
            <person name="Yan W."/>
            <person name="Fan B."/>
            <person name="Jiang Y."/>
            <person name="Adhikari A."/>
            <person name="Zheng C.-J."/>
            <person name="Schuster L."/>
            <person name="Cowan T.M."/>
            <person name="Smanski M.J."/>
            <person name="Chevrette M.G."/>
            <person name="De Carvalho L.P.S."/>
            <person name="Shen B."/>
        </authorList>
    </citation>
    <scope>NUCLEOTIDE SEQUENCE [LARGE SCALE GENOMIC DNA]</scope>
    <source>
        <strain evidence="8 9">NPDC087045</strain>
    </source>
</reference>
<evidence type="ECO:0000256" key="1">
    <source>
        <dbReference type="ARBA" id="ARBA00005854"/>
    </source>
</evidence>
<dbReference type="InterPro" id="IPR006140">
    <property type="entry name" value="D-isomer_DH_NAD-bd"/>
</dbReference>
<dbReference type="InterPro" id="IPR029752">
    <property type="entry name" value="D-isomer_DH_CS1"/>
</dbReference>
<proteinExistence type="inferred from homology"/>
<dbReference type="PANTHER" id="PTHR42789">
    <property type="entry name" value="D-ISOMER SPECIFIC 2-HYDROXYACID DEHYDROGENASE FAMILY PROTEIN (AFU_ORTHOLOGUE AFUA_6G10090)"/>
    <property type="match status" value="1"/>
</dbReference>
<organism evidence="8 9">
    <name type="scientific">Herbaspirillum chlorophenolicum</name>
    <dbReference type="NCBI Taxonomy" id="211589"/>
    <lineage>
        <taxon>Bacteria</taxon>
        <taxon>Pseudomonadati</taxon>
        <taxon>Pseudomonadota</taxon>
        <taxon>Betaproteobacteria</taxon>
        <taxon>Burkholderiales</taxon>
        <taxon>Oxalobacteraceae</taxon>
        <taxon>Herbaspirillum</taxon>
    </lineage>
</organism>
<keyword evidence="2" id="KW-0028">Amino-acid biosynthesis</keyword>
<evidence type="ECO:0000259" key="6">
    <source>
        <dbReference type="Pfam" id="PF00389"/>
    </source>
</evidence>
<dbReference type="GO" id="GO:0016491">
    <property type="term" value="F:oxidoreductase activity"/>
    <property type="evidence" value="ECO:0007669"/>
    <property type="project" value="UniProtKB-KW"/>
</dbReference>
<evidence type="ECO:0000256" key="2">
    <source>
        <dbReference type="ARBA" id="ARBA00022605"/>
    </source>
</evidence>
<dbReference type="RefSeq" id="WP_402702613.1">
    <property type="nucleotide sequence ID" value="NZ_JBIUZV010000012.1"/>
</dbReference>
<keyword evidence="4" id="KW-0520">NAD</keyword>
<accession>A0ABW8F3M7</accession>
<dbReference type="Gene3D" id="3.40.50.720">
    <property type="entry name" value="NAD(P)-binding Rossmann-like Domain"/>
    <property type="match status" value="2"/>
</dbReference>
<evidence type="ECO:0000256" key="3">
    <source>
        <dbReference type="ARBA" id="ARBA00023002"/>
    </source>
</evidence>
<protein>
    <submittedName>
        <fullName evidence="8">Hydroxyacid dehydrogenase</fullName>
        <ecNumber evidence="8">1.1.1.-</ecNumber>
    </submittedName>
</protein>
<dbReference type="InterPro" id="IPR050857">
    <property type="entry name" value="D-2-hydroxyacid_DH"/>
</dbReference>
<dbReference type="EMBL" id="JBIUZV010000012">
    <property type="protein sequence ID" value="MFJ3047870.1"/>
    <property type="molecule type" value="Genomic_DNA"/>
</dbReference>
<dbReference type="SUPFAM" id="SSF52283">
    <property type="entry name" value="Formate/glycerate dehydrogenase catalytic domain-like"/>
    <property type="match status" value="1"/>
</dbReference>
<dbReference type="PANTHER" id="PTHR42789:SF1">
    <property type="entry name" value="D-ISOMER SPECIFIC 2-HYDROXYACID DEHYDROGENASE FAMILY PROTEIN (AFU_ORTHOLOGUE AFUA_6G10090)"/>
    <property type="match status" value="1"/>
</dbReference>
<name>A0ABW8F3M7_9BURK</name>
<dbReference type="EC" id="1.1.1.-" evidence="8"/>
<dbReference type="PROSITE" id="PS00065">
    <property type="entry name" value="D_2_HYDROXYACID_DH_1"/>
    <property type="match status" value="1"/>
</dbReference>